<dbReference type="Proteomes" id="UP000015106">
    <property type="component" value="Unassembled WGS sequence"/>
</dbReference>
<keyword evidence="4" id="KW-0540">Nuclease</keyword>
<evidence type="ECO:0000256" key="9">
    <source>
        <dbReference type="ARBA" id="ARBA00022842"/>
    </source>
</evidence>
<dbReference type="PANTHER" id="PTHR37984:SF5">
    <property type="entry name" value="PROTEIN NYNRIN-LIKE"/>
    <property type="match status" value="1"/>
</dbReference>
<dbReference type="GO" id="GO:0004519">
    <property type="term" value="F:endonuclease activity"/>
    <property type="evidence" value="ECO:0007669"/>
    <property type="project" value="UniProtKB-KW"/>
</dbReference>
<dbReference type="Pfam" id="PF24626">
    <property type="entry name" value="SH3_Tf2-1"/>
    <property type="match status" value="1"/>
</dbReference>
<evidence type="ECO:0000256" key="15">
    <source>
        <dbReference type="SAM" id="Coils"/>
    </source>
</evidence>
<evidence type="ECO:0000259" key="16">
    <source>
        <dbReference type="PROSITE" id="PS50994"/>
    </source>
</evidence>
<dbReference type="PROSITE" id="PS50994">
    <property type="entry name" value="INTEGRASE"/>
    <property type="match status" value="1"/>
</dbReference>
<evidence type="ECO:0000256" key="3">
    <source>
        <dbReference type="ARBA" id="ARBA00022695"/>
    </source>
</evidence>
<dbReference type="InterPro" id="IPR041373">
    <property type="entry name" value="RT_RNaseH"/>
</dbReference>
<dbReference type="SUPFAM" id="SSF56672">
    <property type="entry name" value="DNA/RNA polymerases"/>
    <property type="match status" value="1"/>
</dbReference>
<name>A0A8R7VJB0_TRIUA</name>
<sequence length="595" mass="67751">MQQGHPVAYLSKALAPKNLGLSAYEKECLALLLAVDHWRPYLQHAEFIVRTDQKSLLHLTDQRLNTPIQRRAFTKLIGLQFVIQYKAGLSNLAADALSRKMHSTQAELVAEFIVRTDQKSLLHLTDQRLNTPIQRRAFTKLIGLQFVIQYKAGLSNLAADALSRKMHSTQAELVVISVCKPTWLEAIRRSYHSDEGIKQRMAKLALDPNSEPDYVVQDGVLRFKGRIWIGDDQNTQQHLIRALHASAAGGHSGFHATYHRVKQLFARKNMKQQVKTLIRDCMICQQAKTERTSPAGLLQPLPIPQKPWAVVSLDFIEGLPHSGGYDTVLVVVDKFSKYAHFIPLTHPFTALQIAKTFMKEIYRLHGLPLAIISDRDRIFTSNIWQELFKLCRTELKLSSAYHPQTDGQTERVNQCLEAYLRCAVHSCPGNWSKWLALAEYWYNTSFHSSLGRTPFEVIYGHLPREFGVTQVDTCTVPDLAAWLQERQVMMELLQQQLKRAQDRMKTQADRKRTDREFAVGDAVLLKLQPFIQTSVAQRPHQKLAFRYYDPYRVLARVGAVAYKLQMPVGSKIHPVVHVSQLKKAEGATVPINSDL</sequence>
<keyword evidence="8" id="KW-0378">Hydrolase</keyword>
<evidence type="ECO:0000256" key="2">
    <source>
        <dbReference type="ARBA" id="ARBA00022679"/>
    </source>
</evidence>
<evidence type="ECO:0000313" key="18">
    <source>
        <dbReference type="Proteomes" id="UP000015106"/>
    </source>
</evidence>
<dbReference type="Pfam" id="PF17917">
    <property type="entry name" value="RT_RNaseH"/>
    <property type="match status" value="1"/>
</dbReference>
<evidence type="ECO:0000256" key="6">
    <source>
        <dbReference type="ARBA" id="ARBA00022750"/>
    </source>
</evidence>
<dbReference type="InterPro" id="IPR036397">
    <property type="entry name" value="RNaseH_sf"/>
</dbReference>
<dbReference type="GO" id="GO:0004190">
    <property type="term" value="F:aspartic-type endopeptidase activity"/>
    <property type="evidence" value="ECO:0007669"/>
    <property type="project" value="UniProtKB-KW"/>
</dbReference>
<organism evidence="17 18">
    <name type="scientific">Triticum urartu</name>
    <name type="common">Red wild einkorn</name>
    <name type="synonym">Crithodium urartu</name>
    <dbReference type="NCBI Taxonomy" id="4572"/>
    <lineage>
        <taxon>Eukaryota</taxon>
        <taxon>Viridiplantae</taxon>
        <taxon>Streptophyta</taxon>
        <taxon>Embryophyta</taxon>
        <taxon>Tracheophyta</taxon>
        <taxon>Spermatophyta</taxon>
        <taxon>Magnoliopsida</taxon>
        <taxon>Liliopsida</taxon>
        <taxon>Poales</taxon>
        <taxon>Poaceae</taxon>
        <taxon>BOP clade</taxon>
        <taxon>Pooideae</taxon>
        <taxon>Triticodae</taxon>
        <taxon>Triticeae</taxon>
        <taxon>Triticinae</taxon>
        <taxon>Triticum</taxon>
    </lineage>
</organism>
<keyword evidence="1" id="KW-0645">Protease</keyword>
<dbReference type="InterPro" id="IPR001584">
    <property type="entry name" value="Integrase_cat-core"/>
</dbReference>
<dbReference type="CDD" id="cd09274">
    <property type="entry name" value="RNase_HI_RT_Ty3"/>
    <property type="match status" value="1"/>
</dbReference>
<keyword evidence="13" id="KW-0238">DNA-binding</keyword>
<dbReference type="FunFam" id="3.30.420.10:FF:000032">
    <property type="entry name" value="Retrovirus-related Pol polyprotein from transposon 297-like Protein"/>
    <property type="match status" value="1"/>
</dbReference>
<evidence type="ECO:0000256" key="11">
    <source>
        <dbReference type="ARBA" id="ARBA00022918"/>
    </source>
</evidence>
<dbReference type="Pfam" id="PF17921">
    <property type="entry name" value="Integrase_H2C2"/>
    <property type="match status" value="1"/>
</dbReference>
<reference evidence="18" key="1">
    <citation type="journal article" date="2013" name="Nature">
        <title>Draft genome of the wheat A-genome progenitor Triticum urartu.</title>
        <authorList>
            <person name="Ling H.Q."/>
            <person name="Zhao S."/>
            <person name="Liu D."/>
            <person name="Wang J."/>
            <person name="Sun H."/>
            <person name="Zhang C."/>
            <person name="Fan H."/>
            <person name="Li D."/>
            <person name="Dong L."/>
            <person name="Tao Y."/>
            <person name="Gao C."/>
            <person name="Wu H."/>
            <person name="Li Y."/>
            <person name="Cui Y."/>
            <person name="Guo X."/>
            <person name="Zheng S."/>
            <person name="Wang B."/>
            <person name="Yu K."/>
            <person name="Liang Q."/>
            <person name="Yang W."/>
            <person name="Lou X."/>
            <person name="Chen J."/>
            <person name="Feng M."/>
            <person name="Jian J."/>
            <person name="Zhang X."/>
            <person name="Luo G."/>
            <person name="Jiang Y."/>
            <person name="Liu J."/>
            <person name="Wang Z."/>
            <person name="Sha Y."/>
            <person name="Zhang B."/>
            <person name="Wu H."/>
            <person name="Tang D."/>
            <person name="Shen Q."/>
            <person name="Xue P."/>
            <person name="Zou S."/>
            <person name="Wang X."/>
            <person name="Liu X."/>
            <person name="Wang F."/>
            <person name="Yang Y."/>
            <person name="An X."/>
            <person name="Dong Z."/>
            <person name="Zhang K."/>
            <person name="Zhang X."/>
            <person name="Luo M.C."/>
            <person name="Dvorak J."/>
            <person name="Tong Y."/>
            <person name="Wang J."/>
            <person name="Yang H."/>
            <person name="Li Z."/>
            <person name="Wang D."/>
            <person name="Zhang A."/>
            <person name="Wang J."/>
        </authorList>
    </citation>
    <scope>NUCLEOTIDE SEQUENCE</scope>
    <source>
        <strain evidence="18">cv. G1812</strain>
    </source>
</reference>
<dbReference type="InterPro" id="IPR043502">
    <property type="entry name" value="DNA/RNA_pol_sf"/>
</dbReference>
<feature type="domain" description="Integrase catalytic" evidence="16">
    <location>
        <begin position="303"/>
        <end position="462"/>
    </location>
</feature>
<keyword evidence="14" id="KW-0233">DNA recombination</keyword>
<evidence type="ECO:0000256" key="7">
    <source>
        <dbReference type="ARBA" id="ARBA00022759"/>
    </source>
</evidence>
<keyword evidence="9" id="KW-0460">Magnesium</keyword>
<dbReference type="InterPro" id="IPR056924">
    <property type="entry name" value="SH3_Tf2-1"/>
</dbReference>
<dbReference type="GO" id="GO:0006508">
    <property type="term" value="P:proteolysis"/>
    <property type="evidence" value="ECO:0007669"/>
    <property type="project" value="UniProtKB-KW"/>
</dbReference>
<evidence type="ECO:0000313" key="17">
    <source>
        <dbReference type="EnsemblPlants" id="TuG1812S0002214000.01.T01.s_cds5370"/>
    </source>
</evidence>
<dbReference type="Gene3D" id="1.10.340.70">
    <property type="match status" value="1"/>
</dbReference>
<dbReference type="AlphaFoldDB" id="A0A8R7VJB0"/>
<dbReference type="GO" id="GO:0003887">
    <property type="term" value="F:DNA-directed DNA polymerase activity"/>
    <property type="evidence" value="ECO:0007669"/>
    <property type="project" value="UniProtKB-KW"/>
</dbReference>
<accession>A0A8R7VJB0</accession>
<dbReference type="Gramene" id="TuG1812S0002214000.01.T01">
    <property type="protein sequence ID" value="TuG1812S0002214000.01.T01.s_cds5370"/>
    <property type="gene ID" value="TuG1812S0002214000.01"/>
</dbReference>
<dbReference type="SUPFAM" id="SSF53098">
    <property type="entry name" value="Ribonuclease H-like"/>
    <property type="match status" value="1"/>
</dbReference>
<dbReference type="InterPro" id="IPR050951">
    <property type="entry name" value="Retrovirus_Pol_polyprotein"/>
</dbReference>
<keyword evidence="6" id="KW-0064">Aspartyl protease</keyword>
<evidence type="ECO:0000256" key="10">
    <source>
        <dbReference type="ARBA" id="ARBA00022908"/>
    </source>
</evidence>
<reference evidence="17" key="2">
    <citation type="submission" date="2022-06" db="UniProtKB">
        <authorList>
            <consortium name="EnsemblPlants"/>
        </authorList>
    </citation>
    <scope>IDENTIFICATION</scope>
</reference>
<dbReference type="InterPro" id="IPR012337">
    <property type="entry name" value="RNaseH-like_sf"/>
</dbReference>
<evidence type="ECO:0000256" key="14">
    <source>
        <dbReference type="ARBA" id="ARBA00023172"/>
    </source>
</evidence>
<evidence type="ECO:0000256" key="4">
    <source>
        <dbReference type="ARBA" id="ARBA00022722"/>
    </source>
</evidence>
<evidence type="ECO:0000256" key="1">
    <source>
        <dbReference type="ARBA" id="ARBA00022670"/>
    </source>
</evidence>
<dbReference type="PANTHER" id="PTHR37984">
    <property type="entry name" value="PROTEIN CBG26694"/>
    <property type="match status" value="1"/>
</dbReference>
<keyword evidence="2" id="KW-0808">Transferase</keyword>
<keyword evidence="3" id="KW-0548">Nucleotidyltransferase</keyword>
<feature type="coiled-coil region" evidence="15">
    <location>
        <begin position="483"/>
        <end position="510"/>
    </location>
</feature>
<dbReference type="GO" id="GO:0003677">
    <property type="term" value="F:DNA binding"/>
    <property type="evidence" value="ECO:0007669"/>
    <property type="project" value="UniProtKB-KW"/>
</dbReference>
<protein>
    <recommendedName>
        <fullName evidence="16">Integrase catalytic domain-containing protein</fullName>
    </recommendedName>
</protein>
<proteinExistence type="predicted"/>
<evidence type="ECO:0000256" key="12">
    <source>
        <dbReference type="ARBA" id="ARBA00022932"/>
    </source>
</evidence>
<dbReference type="GO" id="GO:0046872">
    <property type="term" value="F:metal ion binding"/>
    <property type="evidence" value="ECO:0007669"/>
    <property type="project" value="UniProtKB-KW"/>
</dbReference>
<evidence type="ECO:0000256" key="13">
    <source>
        <dbReference type="ARBA" id="ARBA00023125"/>
    </source>
</evidence>
<dbReference type="GO" id="GO:0003964">
    <property type="term" value="F:RNA-directed DNA polymerase activity"/>
    <property type="evidence" value="ECO:0007669"/>
    <property type="project" value="UniProtKB-KW"/>
</dbReference>
<keyword evidence="5" id="KW-0479">Metal-binding</keyword>
<keyword evidence="15" id="KW-0175">Coiled coil</keyword>
<dbReference type="EnsemblPlants" id="TuG1812S0002214000.01.T01">
    <property type="protein sequence ID" value="TuG1812S0002214000.01.T01.s_cds5370"/>
    <property type="gene ID" value="TuG1812S0002214000.01"/>
</dbReference>
<dbReference type="GO" id="GO:0006310">
    <property type="term" value="P:DNA recombination"/>
    <property type="evidence" value="ECO:0007669"/>
    <property type="project" value="UniProtKB-KW"/>
</dbReference>
<dbReference type="Gene3D" id="3.30.420.10">
    <property type="entry name" value="Ribonuclease H-like superfamily/Ribonuclease H"/>
    <property type="match status" value="1"/>
</dbReference>
<keyword evidence="11" id="KW-0695">RNA-directed DNA polymerase</keyword>
<keyword evidence="10" id="KW-0229">DNA integration</keyword>
<keyword evidence="18" id="KW-1185">Reference proteome</keyword>
<evidence type="ECO:0000256" key="5">
    <source>
        <dbReference type="ARBA" id="ARBA00022723"/>
    </source>
</evidence>
<dbReference type="GO" id="GO:0015074">
    <property type="term" value="P:DNA integration"/>
    <property type="evidence" value="ECO:0007669"/>
    <property type="project" value="UniProtKB-KW"/>
</dbReference>
<evidence type="ECO:0000256" key="8">
    <source>
        <dbReference type="ARBA" id="ARBA00022801"/>
    </source>
</evidence>
<dbReference type="InterPro" id="IPR041588">
    <property type="entry name" value="Integrase_H2C2"/>
</dbReference>
<keyword evidence="7" id="KW-0255">Endonuclease</keyword>
<keyword evidence="12" id="KW-0239">DNA-directed DNA polymerase</keyword>